<evidence type="ECO:0000313" key="2">
    <source>
        <dbReference type="EMBL" id="MBO2006771.1"/>
    </source>
</evidence>
<accession>A0A939NQ99</accession>
<comment type="caution">
    <text evidence="2">The sequence shown here is derived from an EMBL/GenBank/DDBJ whole genome shotgun (WGS) entry which is preliminary data.</text>
</comment>
<protein>
    <submittedName>
        <fullName evidence="2">Uncharacterized protein</fullName>
    </submittedName>
</protein>
<feature type="region of interest" description="Disordered" evidence="1">
    <location>
        <begin position="44"/>
        <end position="94"/>
    </location>
</feature>
<organism evidence="2">
    <name type="scientific">Serratia marcescens</name>
    <dbReference type="NCBI Taxonomy" id="615"/>
    <lineage>
        <taxon>Bacteria</taxon>
        <taxon>Pseudomonadati</taxon>
        <taxon>Pseudomonadota</taxon>
        <taxon>Gammaproteobacteria</taxon>
        <taxon>Enterobacterales</taxon>
        <taxon>Yersiniaceae</taxon>
        <taxon>Serratia</taxon>
    </lineage>
</organism>
<proteinExistence type="predicted"/>
<feature type="non-terminal residue" evidence="2">
    <location>
        <position position="94"/>
    </location>
</feature>
<sequence length="94" mass="10237">MKHTACIGATLASCAARRRNRCVPRNPHVHFDAGPVLCTQPLCPADAGQRRPGGVLREQPARRRTRRRPQAGSVRGKTPAHGKAARSAARMRSH</sequence>
<feature type="compositionally biased region" description="Basic residues" evidence="1">
    <location>
        <begin position="78"/>
        <end position="94"/>
    </location>
</feature>
<name>A0A939NQ99_SERMA</name>
<reference evidence="2" key="1">
    <citation type="submission" date="2021-03" db="EMBL/GenBank/DDBJ databases">
        <title>Molecular epidemiology and mechanisms of colistin and carbapenem resistance in Enterobacteriaceae from clinical isolates, the environment and porcine samples in Pretoria, South Africa.</title>
        <authorList>
            <person name="Bogoshi D."/>
            <person name="Mbelle N.M."/>
            <person name="Naidoo V."/>
            <person name="Osei Sekyere J."/>
        </authorList>
    </citation>
    <scope>NUCLEOTIDE SEQUENCE</scope>
    <source>
        <strain evidence="2">C080</strain>
    </source>
</reference>
<gene>
    <name evidence="2" type="ORF">J4732_08075</name>
</gene>
<dbReference type="EMBL" id="JAGETR010000044">
    <property type="protein sequence ID" value="MBO2006771.1"/>
    <property type="molecule type" value="Genomic_DNA"/>
</dbReference>
<dbReference type="AlphaFoldDB" id="A0A939NQ99"/>
<evidence type="ECO:0000256" key="1">
    <source>
        <dbReference type="SAM" id="MobiDB-lite"/>
    </source>
</evidence>